<dbReference type="EMBL" id="CAJOAY010000094">
    <property type="protein sequence ID" value="CAF3532940.1"/>
    <property type="molecule type" value="Genomic_DNA"/>
</dbReference>
<dbReference type="OrthoDB" id="10065750at2759"/>
<dbReference type="EMBL" id="CAJNON010000006">
    <property type="protein sequence ID" value="CAF0753482.1"/>
    <property type="molecule type" value="Genomic_DNA"/>
</dbReference>
<feature type="compositionally biased region" description="Basic residues" evidence="1">
    <location>
        <begin position="1"/>
        <end position="10"/>
    </location>
</feature>
<comment type="caution">
    <text evidence="2">The sequence shown here is derived from an EMBL/GenBank/DDBJ whole genome shotgun (WGS) entry which is preliminary data.</text>
</comment>
<sequence length="292" mass="32141">MGGGSSKKKATNANQPVQSTFPPIQQQVPDNRPIQRSSPMATSPSPVDGQSGFKPDRTLSIIASPTPSKHSQRTIDRRMTSSPIYDKHGASFRASNNNSPQDGDDIALPHINKAANRSGTRSSTHTSTVSPAVPSERPQTGSRSLYGSQKGANHSSSATPHGHGHYYCNHCPHCRRPSQASRKATPAPKWLTEKPGNVPFSIDMDKYDSEAVKEKVIDENGHVPGSYDYRPQLTLEQSDDYDVRKENYFTQTLVAKTSPNVSPVRTPFPENNVLQRRERRINKPYGLPLFAD</sequence>
<evidence type="ECO:0000313" key="4">
    <source>
        <dbReference type="Proteomes" id="UP000663891"/>
    </source>
</evidence>
<dbReference type="Proteomes" id="UP000663891">
    <property type="component" value="Unassembled WGS sequence"/>
</dbReference>
<dbReference type="Proteomes" id="UP000663881">
    <property type="component" value="Unassembled WGS sequence"/>
</dbReference>
<organism evidence="2 4">
    <name type="scientific">Adineta steineri</name>
    <dbReference type="NCBI Taxonomy" id="433720"/>
    <lineage>
        <taxon>Eukaryota</taxon>
        <taxon>Metazoa</taxon>
        <taxon>Spiralia</taxon>
        <taxon>Gnathifera</taxon>
        <taxon>Rotifera</taxon>
        <taxon>Eurotatoria</taxon>
        <taxon>Bdelloidea</taxon>
        <taxon>Adinetida</taxon>
        <taxon>Adinetidae</taxon>
        <taxon>Adineta</taxon>
    </lineage>
</organism>
<evidence type="ECO:0000313" key="3">
    <source>
        <dbReference type="EMBL" id="CAF3532940.1"/>
    </source>
</evidence>
<protein>
    <submittedName>
        <fullName evidence="2">Uncharacterized protein</fullName>
    </submittedName>
</protein>
<feature type="compositionally biased region" description="Polar residues" evidence="1">
    <location>
        <begin position="11"/>
        <end position="45"/>
    </location>
</feature>
<feature type="compositionally biased region" description="Low complexity" evidence="1">
    <location>
        <begin position="118"/>
        <end position="130"/>
    </location>
</feature>
<feature type="compositionally biased region" description="Polar residues" evidence="1">
    <location>
        <begin position="137"/>
        <end position="159"/>
    </location>
</feature>
<feature type="region of interest" description="Disordered" evidence="1">
    <location>
        <begin position="1"/>
        <end position="161"/>
    </location>
</feature>
<dbReference type="AlphaFoldDB" id="A0A813PTV7"/>
<accession>A0A813PTV7</accession>
<proteinExistence type="predicted"/>
<feature type="compositionally biased region" description="Basic and acidic residues" evidence="1">
    <location>
        <begin position="73"/>
        <end position="89"/>
    </location>
</feature>
<evidence type="ECO:0000313" key="2">
    <source>
        <dbReference type="EMBL" id="CAF0753482.1"/>
    </source>
</evidence>
<evidence type="ECO:0000256" key="1">
    <source>
        <dbReference type="SAM" id="MobiDB-lite"/>
    </source>
</evidence>
<gene>
    <name evidence="3" type="ORF">OKA104_LOCUS3198</name>
    <name evidence="2" type="ORF">VCS650_LOCUS1387</name>
</gene>
<reference evidence="2" key="1">
    <citation type="submission" date="2021-02" db="EMBL/GenBank/DDBJ databases">
        <authorList>
            <person name="Nowell W R."/>
        </authorList>
    </citation>
    <scope>NUCLEOTIDE SEQUENCE</scope>
</reference>
<name>A0A813PTV7_9BILA</name>